<dbReference type="AlphaFoldDB" id="A0A7R9G753"/>
<sequence>MNRDWSRRKGGGWSCRASEYQRYSGSLTKANAASNDGKFTITGASQISVLLSGGNMGGKNDFIMRSSIANHHSLCLPRWPHTAPLRHTAKGVGMTTGNRRTGDHLNRPPRACALQMDSLSQPNICYSFEFPYRVYCSEDEQSRSVA</sequence>
<reference evidence="2" key="1">
    <citation type="submission" date="2020-11" db="EMBL/GenBank/DDBJ databases">
        <authorList>
            <person name="Tran Van P."/>
        </authorList>
    </citation>
    <scope>NUCLEOTIDE SEQUENCE</scope>
</reference>
<accession>A0A7R9G753</accession>
<protein>
    <submittedName>
        <fullName evidence="2">Uncharacterized protein</fullName>
    </submittedName>
</protein>
<feature type="region of interest" description="Disordered" evidence="1">
    <location>
        <begin position="88"/>
        <end position="107"/>
    </location>
</feature>
<gene>
    <name evidence="2" type="ORF">TSIB3V08_LOCUS12242</name>
</gene>
<organism evidence="2">
    <name type="scientific">Timema shepardi</name>
    <name type="common">Walking stick</name>
    <dbReference type="NCBI Taxonomy" id="629360"/>
    <lineage>
        <taxon>Eukaryota</taxon>
        <taxon>Metazoa</taxon>
        <taxon>Ecdysozoa</taxon>
        <taxon>Arthropoda</taxon>
        <taxon>Hexapoda</taxon>
        <taxon>Insecta</taxon>
        <taxon>Pterygota</taxon>
        <taxon>Neoptera</taxon>
        <taxon>Polyneoptera</taxon>
        <taxon>Phasmatodea</taxon>
        <taxon>Timematodea</taxon>
        <taxon>Timematoidea</taxon>
        <taxon>Timematidae</taxon>
        <taxon>Timema</taxon>
    </lineage>
</organism>
<proteinExistence type="predicted"/>
<name>A0A7R9G753_TIMSH</name>
<dbReference type="EMBL" id="OC012236">
    <property type="protein sequence ID" value="CAD7268240.1"/>
    <property type="molecule type" value="Genomic_DNA"/>
</dbReference>
<evidence type="ECO:0000256" key="1">
    <source>
        <dbReference type="SAM" id="MobiDB-lite"/>
    </source>
</evidence>
<evidence type="ECO:0000313" key="2">
    <source>
        <dbReference type="EMBL" id="CAD7268240.1"/>
    </source>
</evidence>